<dbReference type="Pfam" id="PF04607">
    <property type="entry name" value="RelA_SpoT"/>
    <property type="match status" value="1"/>
</dbReference>
<dbReference type="Pfam" id="PF13328">
    <property type="entry name" value="HD_4"/>
    <property type="match status" value="1"/>
</dbReference>
<evidence type="ECO:0000256" key="3">
    <source>
        <dbReference type="ARBA" id="ARBA00029754"/>
    </source>
</evidence>
<dbReference type="Pfam" id="PF13291">
    <property type="entry name" value="ACT_4"/>
    <property type="match status" value="1"/>
</dbReference>
<comment type="pathway">
    <text evidence="2">Purine metabolism.</text>
</comment>
<comment type="caution">
    <text evidence="9">The sequence shown here is derived from an EMBL/GenBank/DDBJ whole genome shotgun (WGS) entry which is preliminary data.</text>
</comment>
<evidence type="ECO:0000259" key="7">
    <source>
        <dbReference type="PROSITE" id="PS51671"/>
    </source>
</evidence>
<dbReference type="CDD" id="cd04876">
    <property type="entry name" value="ACT_RelA-SpoT"/>
    <property type="match status" value="1"/>
</dbReference>
<dbReference type="InterPro" id="IPR012676">
    <property type="entry name" value="TGS-like"/>
</dbReference>
<dbReference type="Pfam" id="PF19296">
    <property type="entry name" value="RelA_AH_RIS"/>
    <property type="match status" value="1"/>
</dbReference>
<dbReference type="InterPro" id="IPR004095">
    <property type="entry name" value="TGS"/>
</dbReference>
<dbReference type="Gene3D" id="3.30.70.260">
    <property type="match status" value="1"/>
</dbReference>
<evidence type="ECO:0000256" key="6">
    <source>
        <dbReference type="RuleBase" id="RU003847"/>
    </source>
</evidence>
<dbReference type="SMART" id="SM00954">
    <property type="entry name" value="RelA_SpoT"/>
    <property type="match status" value="1"/>
</dbReference>
<dbReference type="InterPro" id="IPR045600">
    <property type="entry name" value="RelA/SpoT_AH_RIS"/>
</dbReference>
<dbReference type="InterPro" id="IPR043519">
    <property type="entry name" value="NT_sf"/>
</dbReference>
<dbReference type="InterPro" id="IPR045865">
    <property type="entry name" value="ACT-like_dom_sf"/>
</dbReference>
<dbReference type="Gene3D" id="1.10.3210.10">
    <property type="entry name" value="Hypothetical protein af1432"/>
    <property type="match status" value="1"/>
</dbReference>
<dbReference type="RefSeq" id="WP_367966186.1">
    <property type="nucleotide sequence ID" value="NZ_JBAKFI010000003.1"/>
</dbReference>
<accession>A0ABV3S6G2</accession>
<dbReference type="SUPFAM" id="SSF81271">
    <property type="entry name" value="TGS-like"/>
    <property type="match status" value="1"/>
</dbReference>
<dbReference type="SUPFAM" id="SSF55021">
    <property type="entry name" value="ACT-like"/>
    <property type="match status" value="1"/>
</dbReference>
<evidence type="ECO:0000256" key="2">
    <source>
        <dbReference type="ARBA" id="ARBA00025704"/>
    </source>
</evidence>
<sequence length="738" mass="83390">MVKVNDSPTVRRPGDQSVDQWLDAMPVRLAESERERLADAWRYARTHYGDHTRPLGDRRFDHAVSVADILAGLELDADSLIAGLMHDLPACDGPDVTAIAEQAGETVASLVDGCLRMGQVSRLHAAGTPDSEGRRAEALRKMLLAMARDIRVVFLVLAERLHDMRMLRALPEADQQRIARETLDLYAPLANRLGIWQIKWELEDLSFRYLDPDSYKRIARLLAEKRVDRERFIQTMKSRIEEHLREAGLDAEVTGRPKHIYSIWRKMQRKGLGFDELFDLRALRLLVNSVPACYAALGVVHSLWQPIPREFDDYIASPKENDYRSLHTAVVGDGGRPVEIQIRTREMHEQAELGIAAHWRYKEGRGEDPDFDARVAWLRKLLESPPDSDADDDLIDRFRAEVFEDRVYVITPKGDVVDLPRGTTPLDFAYTVHSEIGNHCRGARVNGRIVPLTRQLQNGDQVEILTSRNARPSRDWLNPALGYLSSPRARAKVRAWFRQQNQDKTAELGRELLDRELHRLGLEDVNLEELAERSRFPRLPEFLAAIGRGDITGGQIAGLLRDRLLPAEPDGSEALLRGRRGNASKSTRPQDDVSIYGVGNLMTRIARCCQPTPGDAILGFITRGEGVTIHRADCPNVQRLQETASERLIDVSWSARTARLYPVDIIVEAYDRRGLIRDISSLLNNEGINVTAVNTRTDPDDQVARMAITVEVGDVDQLSRVMQRMAGLRNIRDVHRAV</sequence>
<dbReference type="GO" id="GO:0008728">
    <property type="term" value="F:GTP diphosphokinase activity"/>
    <property type="evidence" value="ECO:0007669"/>
    <property type="project" value="UniProtKB-EC"/>
</dbReference>
<name>A0ABV3S6G2_9GAMM</name>
<evidence type="ECO:0000313" key="9">
    <source>
        <dbReference type="EMBL" id="MEX0385706.1"/>
    </source>
</evidence>
<evidence type="ECO:0000256" key="4">
    <source>
        <dbReference type="ARBA" id="ARBA00032407"/>
    </source>
</evidence>
<dbReference type="Gene3D" id="3.30.460.10">
    <property type="entry name" value="Beta Polymerase, domain 2"/>
    <property type="match status" value="1"/>
</dbReference>
<dbReference type="InterPro" id="IPR012675">
    <property type="entry name" value="Beta-grasp_dom_sf"/>
</dbReference>
<keyword evidence="9" id="KW-0808">Transferase</keyword>
<dbReference type="Pfam" id="PF02824">
    <property type="entry name" value="TGS"/>
    <property type="match status" value="1"/>
</dbReference>
<dbReference type="SUPFAM" id="SSF81301">
    <property type="entry name" value="Nucleotidyltransferase"/>
    <property type="match status" value="1"/>
</dbReference>
<protein>
    <recommendedName>
        <fullName evidence="1">GTP pyrophosphokinase</fullName>
    </recommendedName>
    <alternativeName>
        <fullName evidence="4">(p)ppGpp synthase</fullName>
    </alternativeName>
    <alternativeName>
        <fullName evidence="3">ATP:GTP 3'-pyrophosphotransferase</fullName>
    </alternativeName>
    <alternativeName>
        <fullName evidence="5">ppGpp synthase I</fullName>
    </alternativeName>
</protein>
<dbReference type="Gene3D" id="3.10.20.30">
    <property type="match status" value="1"/>
</dbReference>
<evidence type="ECO:0000256" key="1">
    <source>
        <dbReference type="ARBA" id="ARBA00019852"/>
    </source>
</evidence>
<evidence type="ECO:0000259" key="8">
    <source>
        <dbReference type="PROSITE" id="PS51880"/>
    </source>
</evidence>
<dbReference type="InterPro" id="IPR033655">
    <property type="entry name" value="TGS_RelA/SpoT"/>
</dbReference>
<dbReference type="Proteomes" id="UP001556653">
    <property type="component" value="Unassembled WGS sequence"/>
</dbReference>
<keyword evidence="10" id="KW-1185">Reference proteome</keyword>
<dbReference type="InterPro" id="IPR007685">
    <property type="entry name" value="RelA_SpoT"/>
</dbReference>
<proteinExistence type="inferred from homology"/>
<evidence type="ECO:0000313" key="10">
    <source>
        <dbReference type="Proteomes" id="UP001556653"/>
    </source>
</evidence>
<feature type="domain" description="ACT" evidence="7">
    <location>
        <begin position="664"/>
        <end position="738"/>
    </location>
</feature>
<dbReference type="InterPro" id="IPR004811">
    <property type="entry name" value="RelA/Spo_fam"/>
</dbReference>
<dbReference type="SUPFAM" id="SSF109604">
    <property type="entry name" value="HD-domain/PDEase-like"/>
    <property type="match status" value="1"/>
</dbReference>
<dbReference type="CDD" id="cd05399">
    <property type="entry name" value="NT_Rel-Spo_like"/>
    <property type="match status" value="1"/>
</dbReference>
<dbReference type="NCBIfam" id="NF008124">
    <property type="entry name" value="PRK10872.1"/>
    <property type="match status" value="1"/>
</dbReference>
<reference evidence="9 10" key="1">
    <citation type="submission" date="2024-02" db="EMBL/GenBank/DDBJ databases">
        <title>New especies of Spiribacter isolated from saline water.</title>
        <authorList>
            <person name="Leon M.J."/>
            <person name="De La Haba R."/>
            <person name="Sanchez-Porro C."/>
            <person name="Ventosa A."/>
        </authorList>
    </citation>
    <scope>NUCLEOTIDE SEQUENCE [LARGE SCALE GENOMIC DNA]</scope>
    <source>
        <strain evidence="10">ag22IC4-227</strain>
    </source>
</reference>
<dbReference type="NCBIfam" id="TIGR00691">
    <property type="entry name" value="spoT_relA"/>
    <property type="match status" value="1"/>
</dbReference>
<dbReference type="InterPro" id="IPR002912">
    <property type="entry name" value="ACT_dom"/>
</dbReference>
<comment type="function">
    <text evidence="6">In eubacteria ppGpp (guanosine 3'-diphosphate 5'-diphosphate) is a mediator of the stringent response that coordinates a variety of cellular activities in response to changes in nutritional abundance.</text>
</comment>
<dbReference type="PROSITE" id="PS51880">
    <property type="entry name" value="TGS"/>
    <property type="match status" value="1"/>
</dbReference>
<dbReference type="CDD" id="cd01668">
    <property type="entry name" value="TGS_RSH"/>
    <property type="match status" value="1"/>
</dbReference>
<feature type="domain" description="TGS" evidence="8">
    <location>
        <begin position="405"/>
        <end position="466"/>
    </location>
</feature>
<organism evidence="9 10">
    <name type="scientific">Spiribacter onubensis</name>
    <dbReference type="NCBI Taxonomy" id="3122420"/>
    <lineage>
        <taxon>Bacteria</taxon>
        <taxon>Pseudomonadati</taxon>
        <taxon>Pseudomonadota</taxon>
        <taxon>Gammaproteobacteria</taxon>
        <taxon>Chromatiales</taxon>
        <taxon>Ectothiorhodospiraceae</taxon>
        <taxon>Spiribacter</taxon>
    </lineage>
</organism>
<dbReference type="PANTHER" id="PTHR21262:SF31">
    <property type="entry name" value="GTP PYROPHOSPHOKINASE"/>
    <property type="match status" value="1"/>
</dbReference>
<dbReference type="EMBL" id="JBAKFJ010000001">
    <property type="protein sequence ID" value="MEX0385706.1"/>
    <property type="molecule type" value="Genomic_DNA"/>
</dbReference>
<comment type="similarity">
    <text evidence="6">Belongs to the relA/spoT family.</text>
</comment>
<dbReference type="PANTHER" id="PTHR21262">
    <property type="entry name" value="GUANOSINE-3',5'-BIS DIPHOSPHATE 3'-PYROPHOSPHOHYDROLASE"/>
    <property type="match status" value="1"/>
</dbReference>
<dbReference type="PROSITE" id="PS51671">
    <property type="entry name" value="ACT"/>
    <property type="match status" value="1"/>
</dbReference>
<gene>
    <name evidence="9" type="primary">relA</name>
    <name evidence="9" type="ORF">V6X64_01680</name>
</gene>
<evidence type="ECO:0000256" key="5">
    <source>
        <dbReference type="ARBA" id="ARBA00033308"/>
    </source>
</evidence>